<reference evidence="1" key="2">
    <citation type="submission" date="2024-10" db="UniProtKB">
        <authorList>
            <consortium name="EnsemblProtists"/>
        </authorList>
    </citation>
    <scope>IDENTIFICATION</scope>
</reference>
<evidence type="ECO:0008006" key="3">
    <source>
        <dbReference type="Google" id="ProtNLM"/>
    </source>
</evidence>
<dbReference type="RefSeq" id="XP_005759365.1">
    <property type="nucleotide sequence ID" value="XM_005759308.1"/>
</dbReference>
<dbReference type="HOGENOM" id="CLU_031436_0_0_1"/>
<proteinExistence type="predicted"/>
<reference evidence="2" key="1">
    <citation type="journal article" date="2013" name="Nature">
        <title>Pan genome of the phytoplankton Emiliania underpins its global distribution.</title>
        <authorList>
            <person name="Read B.A."/>
            <person name="Kegel J."/>
            <person name="Klute M.J."/>
            <person name="Kuo A."/>
            <person name="Lefebvre S.C."/>
            <person name="Maumus F."/>
            <person name="Mayer C."/>
            <person name="Miller J."/>
            <person name="Monier A."/>
            <person name="Salamov A."/>
            <person name="Young J."/>
            <person name="Aguilar M."/>
            <person name="Claverie J.M."/>
            <person name="Frickenhaus S."/>
            <person name="Gonzalez K."/>
            <person name="Herman E.K."/>
            <person name="Lin Y.C."/>
            <person name="Napier J."/>
            <person name="Ogata H."/>
            <person name="Sarno A.F."/>
            <person name="Shmutz J."/>
            <person name="Schroeder D."/>
            <person name="de Vargas C."/>
            <person name="Verret F."/>
            <person name="von Dassow P."/>
            <person name="Valentin K."/>
            <person name="Van de Peer Y."/>
            <person name="Wheeler G."/>
            <person name="Dacks J.B."/>
            <person name="Delwiche C.F."/>
            <person name="Dyhrman S.T."/>
            <person name="Glockner G."/>
            <person name="John U."/>
            <person name="Richards T."/>
            <person name="Worden A.Z."/>
            <person name="Zhang X."/>
            <person name="Grigoriev I.V."/>
            <person name="Allen A.E."/>
            <person name="Bidle K."/>
            <person name="Borodovsky M."/>
            <person name="Bowler C."/>
            <person name="Brownlee C."/>
            <person name="Cock J.M."/>
            <person name="Elias M."/>
            <person name="Gladyshev V.N."/>
            <person name="Groth M."/>
            <person name="Guda C."/>
            <person name="Hadaegh A."/>
            <person name="Iglesias-Rodriguez M.D."/>
            <person name="Jenkins J."/>
            <person name="Jones B.M."/>
            <person name="Lawson T."/>
            <person name="Leese F."/>
            <person name="Lindquist E."/>
            <person name="Lobanov A."/>
            <person name="Lomsadze A."/>
            <person name="Malik S.B."/>
            <person name="Marsh M.E."/>
            <person name="Mackinder L."/>
            <person name="Mock T."/>
            <person name="Mueller-Roeber B."/>
            <person name="Pagarete A."/>
            <person name="Parker M."/>
            <person name="Probert I."/>
            <person name="Quesneville H."/>
            <person name="Raines C."/>
            <person name="Rensing S.A."/>
            <person name="Riano-Pachon D.M."/>
            <person name="Richier S."/>
            <person name="Rokitta S."/>
            <person name="Shiraiwa Y."/>
            <person name="Soanes D.M."/>
            <person name="van der Giezen M."/>
            <person name="Wahlund T.M."/>
            <person name="Williams B."/>
            <person name="Wilson W."/>
            <person name="Wolfe G."/>
            <person name="Wurch L.L."/>
        </authorList>
    </citation>
    <scope>NUCLEOTIDE SEQUENCE</scope>
</reference>
<evidence type="ECO:0000313" key="1">
    <source>
        <dbReference type="EnsemblProtists" id="EOD06936"/>
    </source>
</evidence>
<organism evidence="1 2">
    <name type="scientific">Emiliania huxleyi (strain CCMP1516)</name>
    <dbReference type="NCBI Taxonomy" id="280463"/>
    <lineage>
        <taxon>Eukaryota</taxon>
        <taxon>Haptista</taxon>
        <taxon>Haptophyta</taxon>
        <taxon>Prymnesiophyceae</taxon>
        <taxon>Isochrysidales</taxon>
        <taxon>Noelaerhabdaceae</taxon>
        <taxon>Emiliania</taxon>
    </lineage>
</organism>
<dbReference type="PaxDb" id="2903-EOD06936"/>
<dbReference type="Proteomes" id="UP000013827">
    <property type="component" value="Unassembled WGS sequence"/>
</dbReference>
<dbReference type="AlphaFoldDB" id="A0A0D3I6Q1"/>
<dbReference type="EnsemblProtists" id="EOD06936">
    <property type="protein sequence ID" value="EOD06936"/>
    <property type="gene ID" value="EMIHUDRAFT_218648"/>
</dbReference>
<protein>
    <recommendedName>
        <fullName evidence="3">PNPLA domain-containing protein</fullName>
    </recommendedName>
</protein>
<sequence length="730" mass="79244">MKPSLPPPSNQYMARMRDGRTTLPPAFESSGEGKTVVALNGGGVHAYVGSYGAPLGPKVGVLAGVSGGFWATSVYSFARPHKNGKELGPRDADEVLLDAGRNSDPSTYTWDELGKLDKQALGQPATNGCFGLTPLVGICCCCLPIINTCVYILPGSGTSCGGSSSAWRVICRATCCNLPHSMHSAWFDEVYRVFLKPFNVKADKLLAPDETEADAIASLLGNSVAKEDFQWPRYGTEGPAPLGIFSLVLPAGLSWQNGRRELYEMHTKADNDWVDYGGAAVDVAESARDHHNGVTLIPWWSTAGATGTQYITHKMTFPHAQTHVFPWCSPPSIPTACSNCCSMLHVTLTDECINNCFLKVPCCAKPEDATFGATSSAAWDVVKPGSHAFSSHSFASTFDGCCSPIVTSPGEPARMCDFGDGGIMDNTGVAAAIARGSTKIMSMVTPPGPFRPPTKAFLDEANNHSSRADELVAAGKFEELRRLLQHWVDATSRVDTKPTDPEDSTYLLDVWLCALFGVAQTKTVQGQVGIQFRLTNQIFGPSDFVLLLKKFKALYEKGLPLVAAIDLVTRENSFFGVKKGTKVTVTFFYYTLPGEMGSWKKDNADWTTMFDNANWESKHYVEGSWAFKVEQSLGKDWEKKVSGGVCVNIASICTNRCTHPCSKLCCPQVPVHPFPYLFFAVQNLFAYTSPIACCAPKLQAYTYQQANLCGRLSDLKESWEEIAKALGDKN</sequence>
<accession>A0A0D3I6Q1</accession>
<keyword evidence="2" id="KW-1185">Reference proteome</keyword>
<dbReference type="GeneID" id="17253052"/>
<name>A0A0D3I6Q1_EMIH1</name>
<evidence type="ECO:0000313" key="2">
    <source>
        <dbReference type="Proteomes" id="UP000013827"/>
    </source>
</evidence>
<dbReference type="KEGG" id="ehx:EMIHUDRAFT_218648"/>